<dbReference type="Proteomes" id="UP000182811">
    <property type="component" value="Unassembled WGS sequence"/>
</dbReference>
<comment type="subcellular location">
    <subcellularLocation>
        <location evidence="1 7">Cytoplasm</location>
    </subcellularLocation>
</comment>
<dbReference type="GO" id="GO:0045936">
    <property type="term" value="P:negative regulation of phosphate metabolic process"/>
    <property type="evidence" value="ECO:0007669"/>
    <property type="project" value="InterPro"/>
</dbReference>
<evidence type="ECO:0000259" key="8">
    <source>
        <dbReference type="Pfam" id="PF01895"/>
    </source>
</evidence>
<gene>
    <name evidence="9" type="ORF">MOTE_13160</name>
</gene>
<evidence type="ECO:0000256" key="7">
    <source>
        <dbReference type="PIRNR" id="PIRNR003107"/>
    </source>
</evidence>
<dbReference type="GO" id="GO:0005737">
    <property type="term" value="C:cytoplasm"/>
    <property type="evidence" value="ECO:0007669"/>
    <property type="project" value="UniProtKB-SubCell"/>
</dbReference>
<evidence type="ECO:0000313" key="10">
    <source>
        <dbReference type="Proteomes" id="UP000182811"/>
    </source>
</evidence>
<dbReference type="Gene3D" id="1.20.58.220">
    <property type="entry name" value="Phosphate transport system protein phou homolog 2, domain 2"/>
    <property type="match status" value="1"/>
</dbReference>
<feature type="domain" description="PhoU" evidence="8">
    <location>
        <begin position="136"/>
        <end position="220"/>
    </location>
</feature>
<keyword evidence="6 7" id="KW-0592">Phosphate transport</keyword>
<dbReference type="PANTHER" id="PTHR42930:SF3">
    <property type="entry name" value="PHOSPHATE-SPECIFIC TRANSPORT SYSTEM ACCESSORY PROTEIN PHOU"/>
    <property type="match status" value="1"/>
</dbReference>
<evidence type="ECO:0000256" key="1">
    <source>
        <dbReference type="ARBA" id="ARBA00004496"/>
    </source>
</evidence>
<dbReference type="InterPro" id="IPR028366">
    <property type="entry name" value="PhoU"/>
</dbReference>
<keyword evidence="4 7" id="KW-0813">Transport</keyword>
<keyword evidence="5 7" id="KW-0963">Cytoplasm</keyword>
<dbReference type="GO" id="GO:0006817">
    <property type="term" value="P:phosphate ion transport"/>
    <property type="evidence" value="ECO:0007669"/>
    <property type="project" value="UniProtKB-KW"/>
</dbReference>
<comment type="function">
    <text evidence="7">Plays a role in the regulation of phosphate uptake.</text>
</comment>
<dbReference type="NCBIfam" id="TIGR02135">
    <property type="entry name" value="phoU_full"/>
    <property type="match status" value="1"/>
</dbReference>
<dbReference type="InterPro" id="IPR038078">
    <property type="entry name" value="PhoU-like_sf"/>
</dbReference>
<dbReference type="InterPro" id="IPR026022">
    <property type="entry name" value="PhoU_dom"/>
</dbReference>
<dbReference type="PANTHER" id="PTHR42930">
    <property type="entry name" value="PHOSPHATE-SPECIFIC TRANSPORT SYSTEM ACCESSORY PROTEIN PHOU"/>
    <property type="match status" value="1"/>
</dbReference>
<accession>A0A1J5NVB6</accession>
<dbReference type="EMBL" id="MDDC01000009">
    <property type="protein sequence ID" value="OIQ59260.1"/>
    <property type="molecule type" value="Genomic_DNA"/>
</dbReference>
<dbReference type="PIRSF" id="PIRSF003107">
    <property type="entry name" value="PhoU"/>
    <property type="match status" value="1"/>
</dbReference>
<evidence type="ECO:0000256" key="5">
    <source>
        <dbReference type="ARBA" id="ARBA00022490"/>
    </source>
</evidence>
<organism evidence="9 10">
    <name type="scientific">Neomoorella thermoacetica</name>
    <name type="common">Clostridium thermoaceticum</name>
    <dbReference type="NCBI Taxonomy" id="1525"/>
    <lineage>
        <taxon>Bacteria</taxon>
        <taxon>Bacillati</taxon>
        <taxon>Bacillota</taxon>
        <taxon>Clostridia</taxon>
        <taxon>Neomoorellales</taxon>
        <taxon>Neomoorellaceae</taxon>
        <taxon>Neomoorella</taxon>
    </lineage>
</organism>
<comment type="caution">
    <text evidence="9">The sequence shown here is derived from an EMBL/GenBank/DDBJ whole genome shotgun (WGS) entry which is preliminary data.</text>
</comment>
<dbReference type="Pfam" id="PF01895">
    <property type="entry name" value="PhoU"/>
    <property type="match status" value="2"/>
</dbReference>
<evidence type="ECO:0000256" key="4">
    <source>
        <dbReference type="ARBA" id="ARBA00022448"/>
    </source>
</evidence>
<evidence type="ECO:0000313" key="9">
    <source>
        <dbReference type="EMBL" id="OIQ59260.1"/>
    </source>
</evidence>
<evidence type="ECO:0000256" key="2">
    <source>
        <dbReference type="ARBA" id="ARBA00008107"/>
    </source>
</evidence>
<comment type="similarity">
    <text evidence="2 7">Belongs to the PhoU family.</text>
</comment>
<dbReference type="FunFam" id="1.20.58.220:FF:000004">
    <property type="entry name" value="Phosphate-specific transport system accessory protein PhoU"/>
    <property type="match status" value="1"/>
</dbReference>
<dbReference type="GO" id="GO:0030643">
    <property type="term" value="P:intracellular phosphate ion homeostasis"/>
    <property type="evidence" value="ECO:0007669"/>
    <property type="project" value="InterPro"/>
</dbReference>
<reference evidence="9 10" key="1">
    <citation type="submission" date="2016-08" db="EMBL/GenBank/DDBJ databases">
        <title>Genome-based comparison of Moorella thermoacetic strains.</title>
        <authorList>
            <person name="Poehlein A."/>
            <person name="Bengelsdorf F.R."/>
            <person name="Esser C."/>
            <person name="Duerre P."/>
            <person name="Daniel R."/>
        </authorList>
    </citation>
    <scope>NUCLEOTIDE SEQUENCE [LARGE SCALE GENOMIC DNA]</scope>
    <source>
        <strain evidence="9 10">DSM 21394</strain>
    </source>
</reference>
<sequence length="234" mass="26259">MEGNKLTGGLAMASTTRQGFQNSLEELQQNILRMGSIVEQTIAKSVECLAKQDDKLAAEVVEGDVVVDDLELQIENQCLKLIVTQQPMAKDLRKIAAGFKIITDLERMADYSVDIARTAQRILATGQPLIKPLIDIPRMAELAQVMVKQSLDAYVREDTELAYRVAQADDLIDSLHNQVFRELIVFMMEDPKTIKQATHLLFVSRYLERIADHATNIAENAIYLATGERKELND</sequence>
<proteinExistence type="inferred from homology"/>
<evidence type="ECO:0000256" key="6">
    <source>
        <dbReference type="ARBA" id="ARBA00022592"/>
    </source>
</evidence>
<dbReference type="OrthoDB" id="9814256at2"/>
<dbReference type="AlphaFoldDB" id="A0A1J5NVB6"/>
<comment type="subunit">
    <text evidence="3 7">Homodimer.</text>
</comment>
<dbReference type="SUPFAM" id="SSF109755">
    <property type="entry name" value="PhoU-like"/>
    <property type="match status" value="1"/>
</dbReference>
<protein>
    <recommendedName>
        <fullName evidence="7">Phosphate-specific transport system accessory protein PhoU</fullName>
    </recommendedName>
</protein>
<evidence type="ECO:0000256" key="3">
    <source>
        <dbReference type="ARBA" id="ARBA00011738"/>
    </source>
</evidence>
<feature type="domain" description="PhoU" evidence="8">
    <location>
        <begin position="31"/>
        <end position="118"/>
    </location>
</feature>
<name>A0A1J5NVB6_NEOTH</name>